<evidence type="ECO:0000256" key="5">
    <source>
        <dbReference type="ARBA" id="ARBA00023172"/>
    </source>
</evidence>
<dbReference type="EMBL" id="KR677174">
    <property type="protein sequence ID" value="ALJ92902.1"/>
    <property type="molecule type" value="Genomic_DNA"/>
</dbReference>
<keyword evidence="3 6" id="KW-0815">Transposition</keyword>
<dbReference type="PANTHER" id="PTHR33217:SF7">
    <property type="entry name" value="TRANSPOSASE FOR INSERTION SEQUENCE ELEMENT IS1081"/>
    <property type="match status" value="1"/>
</dbReference>
<evidence type="ECO:0000256" key="4">
    <source>
        <dbReference type="ARBA" id="ARBA00023125"/>
    </source>
</evidence>
<comment type="similarity">
    <text evidence="2 6">Belongs to the transposase mutator family.</text>
</comment>
<reference evidence="7" key="1">
    <citation type="submission" date="2015-05" db="EMBL/GenBank/DDBJ databases">
        <title>Identification of the qacE1, qacH, sul1 and sul 3 genes within the 3 CS region of the Class 1 Integron in Salmonella spp. isolates.</title>
        <authorList>
            <person name="Varela J.A."/>
            <person name="Talavera M."/>
            <person name="Soriano E."/>
            <person name="Vazquez J."/>
            <person name="Velazquez V."/>
        </authorList>
    </citation>
    <scope>NUCLEOTIDE SEQUENCE</scope>
</reference>
<dbReference type="GO" id="GO:0004803">
    <property type="term" value="F:transposase activity"/>
    <property type="evidence" value="ECO:0007669"/>
    <property type="project" value="UniProtKB-UniRule"/>
</dbReference>
<dbReference type="InterPro" id="IPR001207">
    <property type="entry name" value="Transposase_mutator"/>
</dbReference>
<protein>
    <recommendedName>
        <fullName evidence="6">Mutator family transposase</fullName>
    </recommendedName>
</protein>
<evidence type="ECO:0000256" key="1">
    <source>
        <dbReference type="ARBA" id="ARBA00002190"/>
    </source>
</evidence>
<evidence type="ECO:0000256" key="3">
    <source>
        <dbReference type="ARBA" id="ARBA00022578"/>
    </source>
</evidence>
<name>A0A0P0I262_SALTM</name>
<evidence type="ECO:0000256" key="2">
    <source>
        <dbReference type="ARBA" id="ARBA00010961"/>
    </source>
</evidence>
<proteinExistence type="inferred from homology"/>
<evidence type="ECO:0000313" key="7">
    <source>
        <dbReference type="EMBL" id="ALJ92902.1"/>
    </source>
</evidence>
<accession>A0A0P0I262</accession>
<keyword evidence="4 6" id="KW-0238">DNA-binding</keyword>
<dbReference type="PANTHER" id="PTHR33217">
    <property type="entry name" value="TRANSPOSASE FOR INSERTION SEQUENCE ELEMENT IS1081"/>
    <property type="match status" value="1"/>
</dbReference>
<keyword evidence="6" id="KW-0814">Transposable element</keyword>
<dbReference type="AlphaFoldDB" id="A0A0P0I262"/>
<dbReference type="GO" id="GO:0006313">
    <property type="term" value="P:DNA transposition"/>
    <property type="evidence" value="ECO:0007669"/>
    <property type="project" value="UniProtKB-UniRule"/>
</dbReference>
<sequence>MSKGVSTPRVSDIVEILCGTEVSSSQVSRLAKELDEEITSWKAQPVGQIQYLVLDATYESVRVGSHVVKQALLVAIGVDYSGNRHILDAEVANSEAEVNWRSFLEGLVRRGMHGLRMITSDDHSGLRAAIDAVFPGILWQRCQFHLQQNAHSYVTKKDEIPLIAADIRKVFNRNMSR</sequence>
<dbReference type="Pfam" id="PF00872">
    <property type="entry name" value="Transposase_mut"/>
    <property type="match status" value="1"/>
</dbReference>
<dbReference type="GO" id="GO:0003677">
    <property type="term" value="F:DNA binding"/>
    <property type="evidence" value="ECO:0007669"/>
    <property type="project" value="UniProtKB-UniRule"/>
</dbReference>
<evidence type="ECO:0000256" key="6">
    <source>
        <dbReference type="RuleBase" id="RU365089"/>
    </source>
</evidence>
<organism evidence="7">
    <name type="scientific">Salmonella typhimurium</name>
    <dbReference type="NCBI Taxonomy" id="90371"/>
    <lineage>
        <taxon>Bacteria</taxon>
        <taxon>Pseudomonadati</taxon>
        <taxon>Pseudomonadota</taxon>
        <taxon>Gammaproteobacteria</taxon>
        <taxon>Enterobacterales</taxon>
        <taxon>Enterobacteriaceae</taxon>
        <taxon>Salmonella</taxon>
    </lineage>
</organism>
<comment type="function">
    <text evidence="1 6">Required for the transposition of the insertion element.</text>
</comment>
<keyword evidence="5 6" id="KW-0233">DNA recombination</keyword>